<evidence type="ECO:0000313" key="3">
    <source>
        <dbReference type="Proteomes" id="UP000499080"/>
    </source>
</evidence>
<feature type="compositionally biased region" description="Basic residues" evidence="1">
    <location>
        <begin position="101"/>
        <end position="114"/>
    </location>
</feature>
<keyword evidence="3" id="KW-1185">Reference proteome</keyword>
<protein>
    <recommendedName>
        <fullName evidence="4">Pre-C2HC domain-containing protein</fullName>
    </recommendedName>
</protein>
<dbReference type="Proteomes" id="UP000499080">
    <property type="component" value="Unassembled WGS sequence"/>
</dbReference>
<reference evidence="2 3" key="1">
    <citation type="journal article" date="2019" name="Sci. Rep.">
        <title>Orb-weaving spider Araneus ventricosus genome elucidates the spidroin gene catalogue.</title>
        <authorList>
            <person name="Kono N."/>
            <person name="Nakamura H."/>
            <person name="Ohtoshi R."/>
            <person name="Moran D.A.P."/>
            <person name="Shinohara A."/>
            <person name="Yoshida Y."/>
            <person name="Fujiwara M."/>
            <person name="Mori M."/>
            <person name="Tomita M."/>
            <person name="Arakawa K."/>
        </authorList>
    </citation>
    <scope>NUCLEOTIDE SEQUENCE [LARGE SCALE GENOMIC DNA]</scope>
</reference>
<organism evidence="2 3">
    <name type="scientific">Araneus ventricosus</name>
    <name type="common">Orbweaver spider</name>
    <name type="synonym">Epeira ventricosa</name>
    <dbReference type="NCBI Taxonomy" id="182803"/>
    <lineage>
        <taxon>Eukaryota</taxon>
        <taxon>Metazoa</taxon>
        <taxon>Ecdysozoa</taxon>
        <taxon>Arthropoda</taxon>
        <taxon>Chelicerata</taxon>
        <taxon>Arachnida</taxon>
        <taxon>Araneae</taxon>
        <taxon>Araneomorphae</taxon>
        <taxon>Entelegynae</taxon>
        <taxon>Araneoidea</taxon>
        <taxon>Araneidae</taxon>
        <taxon>Araneus</taxon>
    </lineage>
</organism>
<dbReference type="OrthoDB" id="6472513at2759"/>
<proteinExistence type="predicted"/>
<accession>A0A4Y2DAL6</accession>
<dbReference type="AlphaFoldDB" id="A0A4Y2DAL6"/>
<gene>
    <name evidence="2" type="ORF">AVEN_44106_1</name>
</gene>
<name>A0A4Y2DAL6_ARAVE</name>
<dbReference type="Gene3D" id="4.10.60.10">
    <property type="entry name" value="Zinc finger, CCHC-type"/>
    <property type="match status" value="1"/>
</dbReference>
<sequence length="127" mass="15182">MNIYNERDLWYFKTKLETYRRKTKATICYNCSGYYHATRNCHLRPKYIKCGGEHTTRDCSIKEKLPEPKCVNCGELGHLAAWKGCKALSIVKNLRSDSLKKAARKRQLKRRRKQSKQEERKRERRQT</sequence>
<evidence type="ECO:0008006" key="4">
    <source>
        <dbReference type="Google" id="ProtNLM"/>
    </source>
</evidence>
<comment type="caution">
    <text evidence="2">The sequence shown here is derived from an EMBL/GenBank/DDBJ whole genome shotgun (WGS) entry which is preliminary data.</text>
</comment>
<feature type="compositionally biased region" description="Basic and acidic residues" evidence="1">
    <location>
        <begin position="115"/>
        <end position="127"/>
    </location>
</feature>
<evidence type="ECO:0000256" key="1">
    <source>
        <dbReference type="SAM" id="MobiDB-lite"/>
    </source>
</evidence>
<evidence type="ECO:0000313" key="2">
    <source>
        <dbReference type="EMBL" id="GBM13842.1"/>
    </source>
</evidence>
<feature type="region of interest" description="Disordered" evidence="1">
    <location>
        <begin position="100"/>
        <end position="127"/>
    </location>
</feature>
<dbReference type="EMBL" id="BGPR01000335">
    <property type="protein sequence ID" value="GBM13842.1"/>
    <property type="molecule type" value="Genomic_DNA"/>
</dbReference>